<dbReference type="EMBL" id="CM037015">
    <property type="protein sequence ID" value="KAH7682499.1"/>
    <property type="molecule type" value="Genomic_DNA"/>
</dbReference>
<evidence type="ECO:0000313" key="1">
    <source>
        <dbReference type="EMBL" id="KAH7682499.1"/>
    </source>
</evidence>
<accession>A0ACB7W548</accession>
<reference evidence="2" key="1">
    <citation type="journal article" date="2022" name="Nat. Commun.">
        <title>Chromosome evolution and the genetic basis of agronomically important traits in greater yam.</title>
        <authorList>
            <person name="Bredeson J.V."/>
            <person name="Lyons J.B."/>
            <person name="Oniyinde I.O."/>
            <person name="Okereke N.R."/>
            <person name="Kolade O."/>
            <person name="Nnabue I."/>
            <person name="Nwadili C.O."/>
            <person name="Hribova E."/>
            <person name="Parker M."/>
            <person name="Nwogha J."/>
            <person name="Shu S."/>
            <person name="Carlson J."/>
            <person name="Kariba R."/>
            <person name="Muthemba S."/>
            <person name="Knop K."/>
            <person name="Barton G.J."/>
            <person name="Sherwood A.V."/>
            <person name="Lopez-Montes A."/>
            <person name="Asiedu R."/>
            <person name="Jamnadass R."/>
            <person name="Muchugi A."/>
            <person name="Goodstein D."/>
            <person name="Egesi C.N."/>
            <person name="Featherston J."/>
            <person name="Asfaw A."/>
            <person name="Simpson G.G."/>
            <person name="Dolezel J."/>
            <person name="Hendre P.S."/>
            <person name="Van Deynze A."/>
            <person name="Kumar P.L."/>
            <person name="Obidiegwu J.E."/>
            <person name="Bhattacharjee R."/>
            <person name="Rokhsar D.S."/>
        </authorList>
    </citation>
    <scope>NUCLEOTIDE SEQUENCE [LARGE SCALE GENOMIC DNA]</scope>
    <source>
        <strain evidence="2">cv. TDa95/00328</strain>
    </source>
</reference>
<comment type="caution">
    <text evidence="1">The sequence shown here is derived from an EMBL/GenBank/DDBJ whole genome shotgun (WGS) entry which is preliminary data.</text>
</comment>
<keyword evidence="2" id="KW-1185">Reference proteome</keyword>
<dbReference type="Proteomes" id="UP000827976">
    <property type="component" value="Chromosome 5"/>
</dbReference>
<sequence>MAMRRSLILGLVLLFLVLHGLICHARPLVTTTSTTILTVNIGRKMLASHSRRHSHHHHHHHHHHVHHQLQHQQLQPPIEDDGNEIDPRYGVEKRLVPSGPNPLHH</sequence>
<organism evidence="1 2">
    <name type="scientific">Dioscorea alata</name>
    <name type="common">Purple yam</name>
    <dbReference type="NCBI Taxonomy" id="55571"/>
    <lineage>
        <taxon>Eukaryota</taxon>
        <taxon>Viridiplantae</taxon>
        <taxon>Streptophyta</taxon>
        <taxon>Embryophyta</taxon>
        <taxon>Tracheophyta</taxon>
        <taxon>Spermatophyta</taxon>
        <taxon>Magnoliopsida</taxon>
        <taxon>Liliopsida</taxon>
        <taxon>Dioscoreales</taxon>
        <taxon>Dioscoreaceae</taxon>
        <taxon>Dioscorea</taxon>
    </lineage>
</organism>
<name>A0ACB7W548_DIOAL</name>
<gene>
    <name evidence="1" type="ORF">IHE45_05G125400</name>
</gene>
<proteinExistence type="predicted"/>
<protein>
    <submittedName>
        <fullName evidence="1">Uncharacterized protein</fullName>
    </submittedName>
</protein>
<evidence type="ECO:0000313" key="2">
    <source>
        <dbReference type="Proteomes" id="UP000827976"/>
    </source>
</evidence>